<reference evidence="2 3" key="1">
    <citation type="submission" date="2016-11" db="EMBL/GenBank/DDBJ databases">
        <authorList>
            <person name="Jaros S."/>
            <person name="Januszkiewicz K."/>
            <person name="Wedrychowicz H."/>
        </authorList>
    </citation>
    <scope>NUCLEOTIDE SEQUENCE [LARGE SCALE GENOMIC DNA]</scope>
    <source>
        <strain evidence="2 3">DSM 100565</strain>
    </source>
</reference>
<feature type="region of interest" description="Disordered" evidence="1">
    <location>
        <begin position="69"/>
        <end position="94"/>
    </location>
</feature>
<gene>
    <name evidence="2" type="ORF">SAMN05444417_0519</name>
</gene>
<sequence>MRSVILALVAVLIALAGWWVWASGSADVEQAGTQAAEDVATAAEVVGDTAETTGEAVLDAAGDEAAGAAAADGSAGEEGPVAANVTAPDAPSDVDSAATEEVGAAPDAAEVGPIARMTPQEAVRPGNFDAAELIALVRESDLDAEAQADLIGRIEGAEQNAALQEAVQQDIRAALEI</sequence>
<feature type="compositionally biased region" description="Low complexity" evidence="1">
    <location>
        <begin position="69"/>
        <end position="79"/>
    </location>
</feature>
<protein>
    <submittedName>
        <fullName evidence="2">Uncharacterized protein</fullName>
    </submittedName>
</protein>
<organism evidence="2 3">
    <name type="scientific">Wenxinia saemankumensis</name>
    <dbReference type="NCBI Taxonomy" id="1447782"/>
    <lineage>
        <taxon>Bacteria</taxon>
        <taxon>Pseudomonadati</taxon>
        <taxon>Pseudomonadota</taxon>
        <taxon>Alphaproteobacteria</taxon>
        <taxon>Rhodobacterales</taxon>
        <taxon>Roseobacteraceae</taxon>
        <taxon>Wenxinia</taxon>
    </lineage>
</organism>
<evidence type="ECO:0000256" key="1">
    <source>
        <dbReference type="SAM" id="MobiDB-lite"/>
    </source>
</evidence>
<proteinExistence type="predicted"/>
<keyword evidence="3" id="KW-1185">Reference proteome</keyword>
<dbReference type="Proteomes" id="UP000184292">
    <property type="component" value="Unassembled WGS sequence"/>
</dbReference>
<evidence type="ECO:0000313" key="3">
    <source>
        <dbReference type="Proteomes" id="UP000184292"/>
    </source>
</evidence>
<evidence type="ECO:0000313" key="2">
    <source>
        <dbReference type="EMBL" id="SHI37704.1"/>
    </source>
</evidence>
<dbReference type="RefSeq" id="WP_073326240.1">
    <property type="nucleotide sequence ID" value="NZ_FQYO01000001.1"/>
</dbReference>
<dbReference type="AlphaFoldDB" id="A0A1M6AMG0"/>
<accession>A0A1M6AMG0</accession>
<dbReference type="EMBL" id="FQYO01000001">
    <property type="protein sequence ID" value="SHI37704.1"/>
    <property type="molecule type" value="Genomic_DNA"/>
</dbReference>
<name>A0A1M6AMG0_9RHOB</name>